<feature type="repeat" description="PPR" evidence="10">
    <location>
        <begin position="870"/>
        <end position="904"/>
    </location>
</feature>
<keyword evidence="7 11" id="KW-0256">Endoplasmic reticulum</keyword>
<evidence type="ECO:0000259" key="13">
    <source>
        <dbReference type="Pfam" id="PF03345"/>
    </source>
</evidence>
<feature type="domain" description="DYW" evidence="14">
    <location>
        <begin position="1075"/>
        <end position="1167"/>
    </location>
</feature>
<keyword evidence="6" id="KW-0677">Repeat</keyword>
<keyword evidence="11" id="KW-0732">Signal</keyword>
<dbReference type="Pfam" id="PF23276">
    <property type="entry name" value="TPR_24"/>
    <property type="match status" value="1"/>
</dbReference>
<keyword evidence="8" id="KW-1133">Transmembrane helix</keyword>
<evidence type="ECO:0000256" key="11">
    <source>
        <dbReference type="RuleBase" id="RU361142"/>
    </source>
</evidence>
<evidence type="ECO:0000256" key="7">
    <source>
        <dbReference type="ARBA" id="ARBA00022824"/>
    </source>
</evidence>
<comment type="pathway">
    <text evidence="2 11">Protein modification; protein glycosylation.</text>
</comment>
<feature type="chain" id="PRO_5044960182" description="Dolichyl-diphosphooligosaccharide--protein glycosyltransferase 48 kDa subunit" evidence="11">
    <location>
        <begin position="23"/>
        <end position="1167"/>
    </location>
</feature>
<feature type="region of interest" description="Disordered" evidence="12">
    <location>
        <begin position="534"/>
        <end position="567"/>
    </location>
</feature>
<comment type="subunit">
    <text evidence="11">Component of the oligosaccharyltransferase (OST) complex.</text>
</comment>
<evidence type="ECO:0000256" key="12">
    <source>
        <dbReference type="SAM" id="MobiDB-lite"/>
    </source>
</evidence>
<comment type="function">
    <text evidence="11">Subunit of the oligosaccharyl transferase (OST) complex that catalyzes the initial transfer of a defined glycan (Glc(3)Man(9)GlcNAc(2) in eukaryotes) from the lipid carrier dolichol-pyrophosphate to an asparagine residue within an Asn-X-Ser/Thr consensus motif in nascent polypeptide chains, the first step in protein N-glycosylation. N-glycosylation occurs cotranslationally and the complex associates with the Sec61 complex at the channel-forming translocon complex that mediates protein translocation across the endoplasmic reticulum (ER).</text>
</comment>
<dbReference type="Pfam" id="PF03345">
    <property type="entry name" value="OST48_N"/>
    <property type="match status" value="1"/>
</dbReference>
<feature type="compositionally biased region" description="Polar residues" evidence="12">
    <location>
        <begin position="536"/>
        <end position="567"/>
    </location>
</feature>
<dbReference type="InterPro" id="IPR032867">
    <property type="entry name" value="DYW_dom"/>
</dbReference>
<feature type="domain" description="Pentatricopeptide repeat-containing protein-mitochondrial" evidence="15">
    <location>
        <begin position="776"/>
        <end position="865"/>
    </location>
</feature>
<evidence type="ECO:0000256" key="4">
    <source>
        <dbReference type="ARBA" id="ARBA00008743"/>
    </source>
</evidence>
<evidence type="ECO:0000256" key="2">
    <source>
        <dbReference type="ARBA" id="ARBA00004922"/>
    </source>
</evidence>
<dbReference type="InterPro" id="IPR002885">
    <property type="entry name" value="PPR_rpt"/>
</dbReference>
<dbReference type="Proteomes" id="UP001358586">
    <property type="component" value="Chromosome 4"/>
</dbReference>
<evidence type="ECO:0000256" key="10">
    <source>
        <dbReference type="PROSITE-ProRule" id="PRU00708"/>
    </source>
</evidence>
<comment type="similarity">
    <text evidence="4 11">Belongs to the DDOST 48 kDa subunit family.</text>
</comment>
<dbReference type="InterPro" id="IPR055457">
    <property type="entry name" value="OST48_N"/>
</dbReference>
<evidence type="ECO:0000256" key="1">
    <source>
        <dbReference type="ARBA" id="ARBA00004479"/>
    </source>
</evidence>
<feature type="signal peptide" evidence="11">
    <location>
        <begin position="1"/>
        <end position="22"/>
    </location>
</feature>
<feature type="repeat" description="PPR" evidence="10">
    <location>
        <begin position="839"/>
        <end position="869"/>
    </location>
</feature>
<evidence type="ECO:0000256" key="9">
    <source>
        <dbReference type="ARBA" id="ARBA00023136"/>
    </source>
</evidence>
<evidence type="ECO:0000313" key="18">
    <source>
        <dbReference type="Proteomes" id="UP001358586"/>
    </source>
</evidence>
<dbReference type="EMBL" id="JARKNE010000004">
    <property type="protein sequence ID" value="KAK5837159.1"/>
    <property type="molecule type" value="Genomic_DNA"/>
</dbReference>
<dbReference type="PANTHER" id="PTHR10830:SF0">
    <property type="entry name" value="DOLICHYL-DIPHOSPHOOLIGOSACCHARIDE--PROTEIN GLYCOSYLTRANSFERASE 48 KDA SUBUNIT"/>
    <property type="match status" value="1"/>
</dbReference>
<evidence type="ECO:0000259" key="14">
    <source>
        <dbReference type="Pfam" id="PF14432"/>
    </source>
</evidence>
<dbReference type="Gene3D" id="1.25.40.10">
    <property type="entry name" value="Tetratricopeptide repeat domain"/>
    <property type="match status" value="2"/>
</dbReference>
<dbReference type="PANTHER" id="PTHR10830">
    <property type="entry name" value="DOLICHYL-DIPHOSPHOOLIGOSACCHARIDE--PROTEIN GLYCOSYLTRANSFERASE 48 KDA SUBUNIT"/>
    <property type="match status" value="1"/>
</dbReference>
<keyword evidence="9" id="KW-0472">Membrane</keyword>
<name>A0ABR0QCV4_GOSAR</name>
<comment type="caution">
    <text evidence="17">The sequence shown here is derived from an EMBL/GenBank/DDBJ whole genome shotgun (WGS) entry which is preliminary data.</text>
</comment>
<evidence type="ECO:0000256" key="3">
    <source>
        <dbReference type="ARBA" id="ARBA00006643"/>
    </source>
</evidence>
<dbReference type="Pfam" id="PF01535">
    <property type="entry name" value="PPR"/>
    <property type="match status" value="2"/>
</dbReference>
<reference evidence="17 18" key="1">
    <citation type="submission" date="2023-03" db="EMBL/GenBank/DDBJ databases">
        <title>WGS of Gossypium arboreum.</title>
        <authorList>
            <person name="Yu D."/>
        </authorList>
    </citation>
    <scope>NUCLEOTIDE SEQUENCE [LARGE SCALE GENOMIC DNA]</scope>
    <source>
        <tissue evidence="17">Leaf</tissue>
    </source>
</reference>
<gene>
    <name evidence="17" type="ORF">PVK06_012969</name>
</gene>
<evidence type="ECO:0000256" key="8">
    <source>
        <dbReference type="ARBA" id="ARBA00022989"/>
    </source>
</evidence>
<proteinExistence type="inferred from homology"/>
<dbReference type="InterPro" id="IPR055459">
    <property type="entry name" value="OST48_MD"/>
</dbReference>
<sequence length="1167" mass="130666">MGKLWLICIASISILLPFLCNAFSPETPTDRRVLVLLDDFAIMSSHSLYFNALKSRGFDLEFKLADDPKIALQRYGQYLYDALILFCPSVERFGGSIDVAAIVNFVDSGHDLIVAADVNASDLIREVGTECGVDFDEDPSAMVIDHIGYAVSGTEGDHTLIASDDFIKSDVILGAKKIEAPILFRGIGHAVSPANSLVLKVLSASPSAYSANPKSKLSTPPPLTGSAISLVSIVQARNNARLLITGSLSMFSNRFFRSGVQKAGSQTKHEKSGNEQFLTEISKWIFHERGHLKAINVKHHRVGETDEPALYRINDELEYSVEIYEWSGTSWEPYVANDVQLQFYMMSPYVLKTLSSDKKGLYSTSFKVPDVYGVFQFKVEHQKLGYTSLSLSKQIPVRPYRHNEYERFIPAAYPYYGAAFSMSFPRRLRSPCFTFVRRPLLSSLHRHRHLSAIGLCSSYLSVGVGVRALSRFLAAAGEASRYQSNASMSSKRPLVLSFNYLTALSKVRSSRRFPHSVTIFSKFLSTAPERWDFHRPSSTSQFEDSPYDTPSSLGYEQKQNGQALNPNQGFMVCPMDDYAGSPVGDNRNRYNSGLQPTRNQMGAMGQTGWYHHSHGETNGNLEISPNGIYVNGSWKGAEQGFHQNHDGMDWGNKRNELQDNSVYGNGNLRGYEADAQSTSNMQNQVGSYWEGPTEIRQNQYDLNLPRFTESQGSHMNSQGPNFSQYRQKPQDVYNFTSFGQVTNNINFYGQVSATSNLKEELTEDPETNSNSATVEMLEEFCKKGDVKEAVDVLVLMKQQGFHVDLAQILQLMKACGEVKALQEAKTVHEHLIGSFSPLKISIYNRILETYLKCGSTDDAFDVFEKMPRRNLTSWDTMITGLARNGLGEDALDLFSQFKQAGLKPDAKMFLGVFYSCGVVGDINEGMLHFSLMSSDYGIVPSMEHYVGVVDMLGSTGHLDEALEFIEKMPFEASADVWETLMNLCRTHGLLELGDRCAELVKQLDPSRLNEQSKAGLIPLKDSDLKKNEKKKLASQSPLEVRSRVNEYRAGDTSHPANDRIYALLRRLKEHMKEAGYVPETRFVLHDIDQESKEEALLAHSERLALANGLLTSPARGQIRIIKNLRVCGDCHAAFKIMSKIVGREIIMRDAKRFHHFSEGLCSCRDFW</sequence>
<evidence type="ECO:0000256" key="6">
    <source>
        <dbReference type="ARBA" id="ARBA00022737"/>
    </source>
</evidence>
<keyword evidence="18" id="KW-1185">Reference proteome</keyword>
<dbReference type="Pfam" id="PF23358">
    <property type="entry name" value="OST48_MD"/>
    <property type="match status" value="1"/>
</dbReference>
<feature type="domain" description="OST48 N-terminal" evidence="13">
    <location>
        <begin position="32"/>
        <end position="285"/>
    </location>
</feature>
<feature type="domain" description="OST48 middle" evidence="16">
    <location>
        <begin position="299"/>
        <end position="424"/>
    </location>
</feature>
<protein>
    <recommendedName>
        <fullName evidence="11">Dolichyl-diphosphooligosaccharide--protein glycosyltransferase 48 kDa subunit</fullName>
        <shortName evidence="11">Oligosaccharyl transferase 48 kDa subunit</shortName>
    </recommendedName>
</protein>
<accession>A0ABR0QCV4</accession>
<keyword evidence="5" id="KW-0812">Transmembrane</keyword>
<evidence type="ECO:0000256" key="5">
    <source>
        <dbReference type="ARBA" id="ARBA00022692"/>
    </source>
</evidence>
<dbReference type="Pfam" id="PF14432">
    <property type="entry name" value="DYW_deaminase"/>
    <property type="match status" value="1"/>
</dbReference>
<dbReference type="InterPro" id="IPR005013">
    <property type="entry name" value="DDOST_48_kDa_subunit"/>
</dbReference>
<evidence type="ECO:0000259" key="15">
    <source>
        <dbReference type="Pfam" id="PF23276"/>
    </source>
</evidence>
<dbReference type="PROSITE" id="PS51375">
    <property type="entry name" value="PPR"/>
    <property type="match status" value="2"/>
</dbReference>
<comment type="subcellular location">
    <subcellularLocation>
        <location evidence="11">Endoplasmic reticulum membrane</location>
        <topology evidence="11">Single-pass type I membrane protein</topology>
    </subcellularLocation>
    <subcellularLocation>
        <location evidence="1">Membrane</location>
        <topology evidence="1">Single-pass type I membrane protein</topology>
    </subcellularLocation>
</comment>
<comment type="similarity">
    <text evidence="3">Belongs to the PPR family. PCMP-H subfamily.</text>
</comment>
<dbReference type="InterPro" id="IPR011990">
    <property type="entry name" value="TPR-like_helical_dom_sf"/>
</dbReference>
<dbReference type="InterPro" id="IPR057027">
    <property type="entry name" value="TPR_mt"/>
</dbReference>
<dbReference type="NCBIfam" id="TIGR00756">
    <property type="entry name" value="PPR"/>
    <property type="match status" value="3"/>
</dbReference>
<evidence type="ECO:0000313" key="17">
    <source>
        <dbReference type="EMBL" id="KAK5837159.1"/>
    </source>
</evidence>
<organism evidence="17 18">
    <name type="scientific">Gossypium arboreum</name>
    <name type="common">Tree cotton</name>
    <name type="synonym">Gossypium nanking</name>
    <dbReference type="NCBI Taxonomy" id="29729"/>
    <lineage>
        <taxon>Eukaryota</taxon>
        <taxon>Viridiplantae</taxon>
        <taxon>Streptophyta</taxon>
        <taxon>Embryophyta</taxon>
        <taxon>Tracheophyta</taxon>
        <taxon>Spermatophyta</taxon>
        <taxon>Magnoliopsida</taxon>
        <taxon>eudicotyledons</taxon>
        <taxon>Gunneridae</taxon>
        <taxon>Pentapetalae</taxon>
        <taxon>rosids</taxon>
        <taxon>malvids</taxon>
        <taxon>Malvales</taxon>
        <taxon>Malvaceae</taxon>
        <taxon>Malvoideae</taxon>
        <taxon>Gossypium</taxon>
    </lineage>
</organism>
<evidence type="ECO:0000259" key="16">
    <source>
        <dbReference type="Pfam" id="PF23358"/>
    </source>
</evidence>